<dbReference type="EMBL" id="CH476744">
    <property type="protein sequence ID" value="EIE89591.1"/>
    <property type="molecule type" value="Genomic_DNA"/>
</dbReference>
<dbReference type="Proteomes" id="UP000009138">
    <property type="component" value="Unassembled WGS sequence"/>
</dbReference>
<feature type="region of interest" description="Disordered" evidence="7">
    <location>
        <begin position="1"/>
        <end position="28"/>
    </location>
</feature>
<evidence type="ECO:0000256" key="1">
    <source>
        <dbReference type="ARBA" id="ARBA00004496"/>
    </source>
</evidence>
<dbReference type="OrthoDB" id="2423195at2759"/>
<feature type="region of interest" description="Disordered" evidence="7">
    <location>
        <begin position="139"/>
        <end position="166"/>
    </location>
</feature>
<evidence type="ECO:0000313" key="9">
    <source>
        <dbReference type="EMBL" id="EIE89591.1"/>
    </source>
</evidence>
<keyword evidence="3" id="KW-0479">Metal-binding</keyword>
<dbReference type="InterPro" id="IPR041679">
    <property type="entry name" value="DNA2/NAM7-like_C"/>
</dbReference>
<evidence type="ECO:0000256" key="7">
    <source>
        <dbReference type="SAM" id="MobiDB-lite"/>
    </source>
</evidence>
<sequence length="1849" mass="209149">MSEERHQYHKPLKASPGPSGFGGMEDVIPEMPQNLNKYKRYTQIPTNIILNKQNDQLNSDKLSKNHPPKESPMRDSRNSFVKFTSGSNFDDLKSKAINSWDVGIDLQLKADVKKPKQQWISPDEFFNNFGVKETKKKNNTPSAIIPETTSTSWQPSTNSSWDTVTDPKKNTYAEAADPMTPSWAVLDTPKSTQQPIFTVPFPSQQLAYVTPTGWPPVVSASVIPPNMPQTVFPVAVVPPKYMPMNLPYSPKDAENMLFLHKVLSDQTAGLLSEFQKKYEEMLDKLSTMPLRSVGLFLDILAILLNYDQQKDNLGTFQKINNHMRSIISAIRSYIQYYLILPEDALRILRFVAALSKFQASISQDIPVQELFQRCRSLGSFCSANEKIEITMHYLTLEPTQKSGEHLSSFWSDSEGGLPPLPAVEDIVFEAFSGDALSTHKSKDNSITSNIIQGSWPELNLQNYFFTHYMLHRQELVGPVQDVIHQILTSGTTKDIQDRGDAIVCHSAKPISTMPHIASFETAIVFSLRAISDSDIIMNGHLEGSFTVIIPRHDYIKMTNEERLEYIAKTAIMGHVLHSYSTTYNGETVRLVPIHLNHKEMSRLSWSREYIMITSKNNAPSALSALRWLRESYKNFNKDQFSTSITPRVLAAKNNISISELTNWNGFTEEDENPVPVYMQGAEVEISCIMSNKHATFKARPDKDVWINVPEQQQWTAMSPTRRSSPYEVSPSQLKAIKYALTHRVAAIAGAPGTGKTYLAGKLALLMSQALSVGQFRQPLLIIAKSQSTLDRILILVANKIHDTVRFGYDLKADSLNRGKQATKMTIPGVADNDYRQYQRLERRIAYLQTKLDLLCKKRYEIAAHFPGIMASTIPPSYLTQLQKGFCNKHGRFPNSNVELWQSWFVNDEQVASARYQEALFDSINNLQLNQTISAGNGVLPMIESTFFRNRHRWISSNPAKLSAIIDATNWPFESSRRSGSDLRQSLLGHWRQFKEKDIWDISSKEKSSIVDSLANILIEFVDADIQDLLKEQVKDAQVLDDLIVQRWTYVARFNRVIGITADFAAAHQSWLSHLWPRCVIVDEASEILESTLAPCIFGPRVEHLVLFGNTEASSRPTVSNHLLKGDPRNVDVSLFERWKKNSSSEVVRLEEQWRMHSDVANVLNKFNSNKDQESSLLITAPLATCNENMRDNRQNVLYGLTQRMFYIDYQSSRSPKTLRTDYTHLYSASITQADIDEAQFIAHLATYISQQPYPTNAKLAVLTVCDVQKDLISNCLKNEVPRRTVFKSSLEKIKVSRIDQHPGREYWFTIVSTATPGGSKCLEDNLSIALTRAKYGVYIVGKPNQDAVHPRWNKFSQYMHEIGLYGHQIILTCHKHKTSLAVGFWLEFERIKNGGCNQPCKALMADGHVCPEECHHGSHKEVVCHESCNRIRPSHCTHPCLNKCYECSANGHCPPCTEECTIELDCGHKYTGQCCDIPNIHKTKCTEPVEATLSCGHNAYVKCFETQNLNAIVCQERHTIVLRCGHSGEARCGTEVLCTEVCNQFYECGQHVCQELVTSLKRKKENDILKSCAKADDHTQRCLEKCGYSCLHGYECSRACFEECVKCVSPCSYQCKHFKCLKRCYEICDRPPCNAPCREIFDCSHQCPGLCGEPCPPCVVCNPDKKCSISLRKVSEFDANESVYMLPDCGCVFSVASLDSYFNYQVTSGEHTAIKLWECPHCKKNIYTAGRYNTYIKNEVALVNKIKAQLEKQRQILTQHERDQIIQAMNEEVINTEMHSIVGGRWFVCPNKHPYYVGDCGGATEISKCPECNAPIGGTQHRVIETNRFYGEFDGSNEPAWPGQPNNIA</sequence>
<keyword evidence="10" id="KW-1185">Reference proteome</keyword>
<dbReference type="STRING" id="246409.I1CMB1"/>
<keyword evidence="6" id="KW-0391">Immunity</keyword>
<dbReference type="InterPro" id="IPR046439">
    <property type="entry name" value="ZF_RZ_dom"/>
</dbReference>
<evidence type="ECO:0000313" key="10">
    <source>
        <dbReference type="Proteomes" id="UP000009138"/>
    </source>
</evidence>
<dbReference type="PANTHER" id="PTHR10887:SF341">
    <property type="entry name" value="NFX1-TYPE ZINC FINGER-CONTAINING PROTEIN 1"/>
    <property type="match status" value="1"/>
</dbReference>
<dbReference type="GO" id="GO:0031380">
    <property type="term" value="C:nuclear RNA-directed RNA polymerase complex"/>
    <property type="evidence" value="ECO:0007669"/>
    <property type="project" value="TreeGrafter"/>
</dbReference>
<dbReference type="PANTHER" id="PTHR10887">
    <property type="entry name" value="DNA2/NAM7 HELICASE FAMILY"/>
    <property type="match status" value="1"/>
</dbReference>
<feature type="region of interest" description="Disordered" evidence="7">
    <location>
        <begin position="51"/>
        <end position="79"/>
    </location>
</feature>
<evidence type="ECO:0000259" key="8">
    <source>
        <dbReference type="PROSITE" id="PS51981"/>
    </source>
</evidence>
<feature type="compositionally biased region" description="Polar residues" evidence="7">
    <location>
        <begin position="139"/>
        <end position="163"/>
    </location>
</feature>
<evidence type="ECO:0000256" key="6">
    <source>
        <dbReference type="ARBA" id="ARBA00022859"/>
    </source>
</evidence>
<dbReference type="RefSeq" id="XP_067524987.1">
    <property type="nucleotide sequence ID" value="XM_067668886.1"/>
</dbReference>
<dbReference type="Pfam" id="PF20173">
    <property type="entry name" value="ZnF_RZ-type"/>
    <property type="match status" value="1"/>
</dbReference>
<feature type="domain" description="RZ-type" evidence="8">
    <location>
        <begin position="1765"/>
        <end position="1838"/>
    </location>
</feature>
<comment type="subcellular location">
    <subcellularLocation>
        <location evidence="1">Cytoplasm</location>
    </subcellularLocation>
</comment>
<dbReference type="InterPro" id="IPR045055">
    <property type="entry name" value="DNA2/NAM7-like"/>
</dbReference>
<dbReference type="InterPro" id="IPR027417">
    <property type="entry name" value="P-loop_NTPase"/>
</dbReference>
<proteinExistence type="predicted"/>
<keyword evidence="4" id="KW-0863">Zinc-finger</keyword>
<dbReference type="Gene3D" id="3.40.50.300">
    <property type="entry name" value="P-loop containing nucleotide triphosphate hydrolases"/>
    <property type="match status" value="3"/>
</dbReference>
<dbReference type="eggNOG" id="KOG1807">
    <property type="taxonomic scope" value="Eukaryota"/>
</dbReference>
<reference evidence="9 10" key="1">
    <citation type="journal article" date="2009" name="PLoS Genet.">
        <title>Genomic analysis of the basal lineage fungus Rhizopus oryzae reveals a whole-genome duplication.</title>
        <authorList>
            <person name="Ma L.-J."/>
            <person name="Ibrahim A.S."/>
            <person name="Skory C."/>
            <person name="Grabherr M.G."/>
            <person name="Burger G."/>
            <person name="Butler M."/>
            <person name="Elias M."/>
            <person name="Idnurm A."/>
            <person name="Lang B.F."/>
            <person name="Sone T."/>
            <person name="Abe A."/>
            <person name="Calvo S.E."/>
            <person name="Corrochano L.M."/>
            <person name="Engels R."/>
            <person name="Fu J."/>
            <person name="Hansberg W."/>
            <person name="Kim J.-M."/>
            <person name="Kodira C.D."/>
            <person name="Koehrsen M.J."/>
            <person name="Liu B."/>
            <person name="Miranda-Saavedra D."/>
            <person name="O'Leary S."/>
            <person name="Ortiz-Castellanos L."/>
            <person name="Poulter R."/>
            <person name="Rodriguez-Romero J."/>
            <person name="Ruiz-Herrera J."/>
            <person name="Shen Y.-Q."/>
            <person name="Zeng Q."/>
            <person name="Galagan J."/>
            <person name="Birren B.W."/>
            <person name="Cuomo C.A."/>
            <person name="Wickes B.L."/>
        </authorList>
    </citation>
    <scope>NUCLEOTIDE SEQUENCE [LARGE SCALE GENOMIC DNA]</scope>
    <source>
        <strain evidence="10">RA 99-880 / ATCC MYA-4621 / FGSC 9543 / NRRL 43880</strain>
    </source>
</reference>
<protein>
    <recommendedName>
        <fullName evidence="8">RZ-type domain-containing protein</fullName>
    </recommendedName>
</protein>
<dbReference type="GO" id="GO:0005737">
    <property type="term" value="C:cytoplasm"/>
    <property type="evidence" value="ECO:0007669"/>
    <property type="project" value="UniProtKB-SubCell"/>
</dbReference>
<evidence type="ECO:0000256" key="3">
    <source>
        <dbReference type="ARBA" id="ARBA00022723"/>
    </source>
</evidence>
<dbReference type="Pfam" id="PF13087">
    <property type="entry name" value="AAA_12"/>
    <property type="match status" value="1"/>
</dbReference>
<dbReference type="GeneID" id="93621267"/>
<dbReference type="GO" id="GO:0031048">
    <property type="term" value="P:regulatory ncRNA-mediated heterochromatin formation"/>
    <property type="evidence" value="ECO:0007669"/>
    <property type="project" value="TreeGrafter"/>
</dbReference>
<feature type="compositionally biased region" description="Basic and acidic residues" evidence="7">
    <location>
        <begin position="61"/>
        <end position="77"/>
    </location>
</feature>
<gene>
    <name evidence="9" type="ORF">RO3G_14302</name>
</gene>
<dbReference type="GO" id="GO:0008270">
    <property type="term" value="F:zinc ion binding"/>
    <property type="evidence" value="ECO:0007669"/>
    <property type="project" value="UniProtKB-KW"/>
</dbReference>
<keyword evidence="2" id="KW-0963">Cytoplasm</keyword>
<evidence type="ECO:0000256" key="4">
    <source>
        <dbReference type="ARBA" id="ARBA00022771"/>
    </source>
</evidence>
<feature type="compositionally biased region" description="Polar residues" evidence="7">
    <location>
        <begin position="51"/>
        <end position="60"/>
    </location>
</feature>
<evidence type="ECO:0000256" key="2">
    <source>
        <dbReference type="ARBA" id="ARBA00022490"/>
    </source>
</evidence>
<evidence type="ECO:0000256" key="5">
    <source>
        <dbReference type="ARBA" id="ARBA00022833"/>
    </source>
</evidence>
<organism evidence="9 10">
    <name type="scientific">Rhizopus delemar (strain RA 99-880 / ATCC MYA-4621 / FGSC 9543 / NRRL 43880)</name>
    <name type="common">Mucormycosis agent</name>
    <name type="synonym">Rhizopus arrhizus var. delemar</name>
    <dbReference type="NCBI Taxonomy" id="246409"/>
    <lineage>
        <taxon>Eukaryota</taxon>
        <taxon>Fungi</taxon>
        <taxon>Fungi incertae sedis</taxon>
        <taxon>Mucoromycota</taxon>
        <taxon>Mucoromycotina</taxon>
        <taxon>Mucoromycetes</taxon>
        <taxon>Mucorales</taxon>
        <taxon>Mucorineae</taxon>
        <taxon>Rhizopodaceae</taxon>
        <taxon>Rhizopus</taxon>
    </lineage>
</organism>
<dbReference type="PROSITE" id="PS51981">
    <property type="entry name" value="ZF_RZ"/>
    <property type="match status" value="1"/>
</dbReference>
<dbReference type="VEuPathDB" id="FungiDB:RO3G_14302"/>
<accession>I1CMB1</accession>
<keyword evidence="5" id="KW-0862">Zinc</keyword>
<dbReference type="GO" id="GO:0002376">
    <property type="term" value="P:immune system process"/>
    <property type="evidence" value="ECO:0007669"/>
    <property type="project" value="UniProtKB-KW"/>
</dbReference>
<dbReference type="OMA" id="MLPECGC"/>
<dbReference type="InParanoid" id="I1CMB1"/>
<dbReference type="SUPFAM" id="SSF52540">
    <property type="entry name" value="P-loop containing nucleoside triphosphate hydrolases"/>
    <property type="match status" value="1"/>
</dbReference>
<name>I1CMB1_RHIO9</name>